<accession>A0A811MZT7</accession>
<keyword evidence="1" id="KW-0732">Signal</keyword>
<dbReference type="PANTHER" id="PTHR33165:SF11">
    <property type="entry name" value="F-BOX DOMAIN-CONTAINING PROTEIN"/>
    <property type="match status" value="1"/>
</dbReference>
<gene>
    <name evidence="3" type="ORF">NCGR_LOCUS12443</name>
</gene>
<dbReference type="OrthoDB" id="600273at2759"/>
<evidence type="ECO:0000313" key="3">
    <source>
        <dbReference type="EMBL" id="CAD6218580.1"/>
    </source>
</evidence>
<dbReference type="Pfam" id="PF03478">
    <property type="entry name" value="Beta-prop_KIB1-4"/>
    <property type="match status" value="1"/>
</dbReference>
<proteinExistence type="predicted"/>
<dbReference type="PANTHER" id="PTHR33165">
    <property type="entry name" value="F-BOX DOMAIN CONTAINING PROTEIN-LIKE-RELATED"/>
    <property type="match status" value="1"/>
</dbReference>
<dbReference type="EMBL" id="CAJGYO010000003">
    <property type="protein sequence ID" value="CAD6218580.1"/>
    <property type="molecule type" value="Genomic_DNA"/>
</dbReference>
<evidence type="ECO:0000256" key="1">
    <source>
        <dbReference type="SAM" id="SignalP"/>
    </source>
</evidence>
<organism evidence="3 4">
    <name type="scientific">Miscanthus lutarioriparius</name>
    <dbReference type="NCBI Taxonomy" id="422564"/>
    <lineage>
        <taxon>Eukaryota</taxon>
        <taxon>Viridiplantae</taxon>
        <taxon>Streptophyta</taxon>
        <taxon>Embryophyta</taxon>
        <taxon>Tracheophyta</taxon>
        <taxon>Spermatophyta</taxon>
        <taxon>Magnoliopsida</taxon>
        <taxon>Liliopsida</taxon>
        <taxon>Poales</taxon>
        <taxon>Poaceae</taxon>
        <taxon>PACMAD clade</taxon>
        <taxon>Panicoideae</taxon>
        <taxon>Andropogonodae</taxon>
        <taxon>Andropogoneae</taxon>
        <taxon>Saccharinae</taxon>
        <taxon>Miscanthus</taxon>
    </lineage>
</organism>
<reference evidence="3" key="1">
    <citation type="submission" date="2020-10" db="EMBL/GenBank/DDBJ databases">
        <authorList>
            <person name="Han B."/>
            <person name="Lu T."/>
            <person name="Zhao Q."/>
            <person name="Huang X."/>
            <person name="Zhao Y."/>
        </authorList>
    </citation>
    <scope>NUCLEOTIDE SEQUENCE</scope>
</reference>
<feature type="signal peptide" evidence="1">
    <location>
        <begin position="1"/>
        <end position="20"/>
    </location>
</feature>
<keyword evidence="4" id="KW-1185">Reference proteome</keyword>
<dbReference type="AlphaFoldDB" id="A0A811MZT7"/>
<comment type="caution">
    <text evidence="3">The sequence shown here is derived from an EMBL/GenBank/DDBJ whole genome shotgun (WGS) entry which is preliminary data.</text>
</comment>
<protein>
    <recommendedName>
        <fullName evidence="2">KIB1-4 beta-propeller domain-containing protein</fullName>
    </recommendedName>
</protein>
<name>A0A811MZT7_9POAL</name>
<evidence type="ECO:0000313" key="4">
    <source>
        <dbReference type="Proteomes" id="UP000604825"/>
    </source>
</evidence>
<dbReference type="Proteomes" id="UP000604825">
    <property type="component" value="Unassembled WGS sequence"/>
</dbReference>
<feature type="domain" description="KIB1-4 beta-propeller" evidence="2">
    <location>
        <begin position="53"/>
        <end position="141"/>
    </location>
</feature>
<evidence type="ECO:0000259" key="2">
    <source>
        <dbReference type="Pfam" id="PF03478"/>
    </source>
</evidence>
<feature type="chain" id="PRO_5032971924" description="KIB1-4 beta-propeller domain-containing protein" evidence="1">
    <location>
        <begin position="21"/>
        <end position="194"/>
    </location>
</feature>
<dbReference type="InterPro" id="IPR005174">
    <property type="entry name" value="KIB1-4_b-propeller"/>
</dbReference>
<sequence length="194" mass="21650">MEATALILLSVASTWQPVTTVVSPSLVPPEAIKILTSLVSDQFTDDYFSNTQEEEEQEAENRCFLVESAGEILVVFKLPHRIEVFKIGDDMAVQPVQSIGRRALFVGNSRCLSVDSDKFAAVDANSIYYIEYMSYDVRVYSLSNVVQLLGCYAYVVRSSQLGLEQMLARSFSMLNEFTFDGLGEIADSLRDIDD</sequence>